<name>A0ABV5MX86_9ACTN</name>
<keyword evidence="4" id="KW-1185">Reference proteome</keyword>
<feature type="region of interest" description="Disordered" evidence="1">
    <location>
        <begin position="1"/>
        <end position="39"/>
    </location>
</feature>
<feature type="transmembrane region" description="Helical" evidence="2">
    <location>
        <begin position="45"/>
        <end position="66"/>
    </location>
</feature>
<evidence type="ECO:0000313" key="3">
    <source>
        <dbReference type="EMBL" id="MFB9462625.1"/>
    </source>
</evidence>
<evidence type="ECO:0000313" key="4">
    <source>
        <dbReference type="Proteomes" id="UP001589709"/>
    </source>
</evidence>
<sequence length="452" mass="48961">MSDDRAATSDDSTTDGGTSDDSTTGAGTSATAEPRLTIRRTTHRGVPRLVVVALPLALAGLLSLMISGNALRPFERITVIESRMASKSDYFRDPEVARLLLRHGIRVDIRRLGSRGIATRSLEGLDVVFPSGQPAAKLVLDRPDDTGQTVRPFVSPLALGSFRDYAETLVRAGVATRQRSASGEPTLYYDLDMAKFMTLLDGVDDPNDPRDGTGDEADTWNGIGYDDVAAGDRSNSGSVLVRTSNVCESNSAGTYLSILAFVAGGEKTPGSSHPNDPARARQEVDRIAAEIKPLVTLQGMWADEQADGYFSALGESLAPIALIYEHQFLAHQIAHQRKHGEQDTSRVLLYPKPYALTEPQLISLSPQGDRLVELIEQDADLRRRALQLGFRIRFSGEDGASRELDDYLSDHGIQVPVPNPDQTKALEPSLPVLDDIITYVGDCPPPDLDDIA</sequence>
<keyword evidence="2" id="KW-1133">Transmembrane helix</keyword>
<evidence type="ECO:0008006" key="5">
    <source>
        <dbReference type="Google" id="ProtNLM"/>
    </source>
</evidence>
<comment type="caution">
    <text evidence="3">The sequence shown here is derived from an EMBL/GenBank/DDBJ whole genome shotgun (WGS) entry which is preliminary data.</text>
</comment>
<organism evidence="3 4">
    <name type="scientific">Streptomyces cinereospinus</name>
    <dbReference type="NCBI Taxonomy" id="285561"/>
    <lineage>
        <taxon>Bacteria</taxon>
        <taxon>Bacillati</taxon>
        <taxon>Actinomycetota</taxon>
        <taxon>Actinomycetes</taxon>
        <taxon>Kitasatosporales</taxon>
        <taxon>Streptomycetaceae</taxon>
        <taxon>Streptomyces</taxon>
    </lineage>
</organism>
<evidence type="ECO:0000256" key="2">
    <source>
        <dbReference type="SAM" id="Phobius"/>
    </source>
</evidence>
<feature type="compositionally biased region" description="Low complexity" evidence="1">
    <location>
        <begin position="9"/>
        <end position="32"/>
    </location>
</feature>
<reference evidence="3 4" key="1">
    <citation type="submission" date="2024-09" db="EMBL/GenBank/DDBJ databases">
        <authorList>
            <person name="Sun Q."/>
            <person name="Mori K."/>
        </authorList>
    </citation>
    <scope>NUCLEOTIDE SEQUENCE [LARGE SCALE GENOMIC DNA]</scope>
    <source>
        <strain evidence="3 4">JCM 6917</strain>
    </source>
</reference>
<protein>
    <recommendedName>
        <fullName evidence="5">Secreted protein</fullName>
    </recommendedName>
</protein>
<keyword evidence="2" id="KW-0472">Membrane</keyword>
<proteinExistence type="predicted"/>
<dbReference type="EMBL" id="JBHMCY010000010">
    <property type="protein sequence ID" value="MFB9462625.1"/>
    <property type="molecule type" value="Genomic_DNA"/>
</dbReference>
<evidence type="ECO:0000256" key="1">
    <source>
        <dbReference type="SAM" id="MobiDB-lite"/>
    </source>
</evidence>
<accession>A0ABV5MX86</accession>
<gene>
    <name evidence="3" type="ORF">ACFF45_07835</name>
</gene>
<keyword evidence="2" id="KW-0812">Transmembrane</keyword>
<dbReference type="Proteomes" id="UP001589709">
    <property type="component" value="Unassembled WGS sequence"/>
</dbReference>
<dbReference type="RefSeq" id="WP_381343749.1">
    <property type="nucleotide sequence ID" value="NZ_JBHMCY010000010.1"/>
</dbReference>